<evidence type="ECO:0000256" key="1">
    <source>
        <dbReference type="ARBA" id="ARBA00022679"/>
    </source>
</evidence>
<dbReference type="RefSeq" id="WP_320756229.1">
    <property type="nucleotide sequence ID" value="NZ_JAWNGB010000012.1"/>
</dbReference>
<sequence>MFSQAEQFTETYTIRPCTARDLRALQGISRLTFSDTFAPFTPPQDLETHLTTTYASEKLRRELSNPNSAFFFLEFHDDENTLPAAYLKINIGEAQTEPVDPDALEIERIYVRPDAKHMGLGTALIEFSMGIARQMGITRAWLGVWEHNEPAKAFYRSMGFVYHSEHPYPVGNDPQTDWILVRDIEA</sequence>
<feature type="domain" description="N-acetyltransferase" evidence="3">
    <location>
        <begin position="12"/>
        <end position="185"/>
    </location>
</feature>
<dbReference type="PROSITE" id="PS51186">
    <property type="entry name" value="GNAT"/>
    <property type="match status" value="1"/>
</dbReference>
<dbReference type="EMBL" id="JAWNGC010000001">
    <property type="protein sequence ID" value="MDY5154336.1"/>
    <property type="molecule type" value="Genomic_DNA"/>
</dbReference>
<dbReference type="Pfam" id="PF00583">
    <property type="entry name" value="Acetyltransf_1"/>
    <property type="match status" value="1"/>
</dbReference>
<evidence type="ECO:0000259" key="3">
    <source>
        <dbReference type="PROSITE" id="PS51186"/>
    </source>
</evidence>
<reference evidence="4" key="1">
    <citation type="submission" date="2023-10" db="EMBL/GenBank/DDBJ databases">
        <title>Whole Genome based description of the genera Actinobaculum and Actinotignum reveals a complex phylogenetic relationship within the species included in the genus Actinotignum.</title>
        <authorList>
            <person name="Jensen C.S."/>
            <person name="Dargis R."/>
            <person name="Kemp M."/>
            <person name="Christensen J.J."/>
        </authorList>
    </citation>
    <scope>NUCLEOTIDE SEQUENCE</scope>
    <source>
        <strain evidence="4">SLA_B511</strain>
    </source>
</reference>
<keyword evidence="2" id="KW-0012">Acyltransferase</keyword>
<dbReference type="InterPro" id="IPR016181">
    <property type="entry name" value="Acyl_CoA_acyltransferase"/>
</dbReference>
<accession>A0AAW9HL08</accession>
<evidence type="ECO:0000313" key="5">
    <source>
        <dbReference type="Proteomes" id="UP001281731"/>
    </source>
</evidence>
<keyword evidence="1" id="KW-0808">Transferase</keyword>
<dbReference type="InterPro" id="IPR000182">
    <property type="entry name" value="GNAT_dom"/>
</dbReference>
<organism evidence="4 5">
    <name type="scientific">Actinotignum urinale</name>
    <dbReference type="NCBI Taxonomy" id="190146"/>
    <lineage>
        <taxon>Bacteria</taxon>
        <taxon>Bacillati</taxon>
        <taxon>Actinomycetota</taxon>
        <taxon>Actinomycetes</taxon>
        <taxon>Actinomycetales</taxon>
        <taxon>Actinomycetaceae</taxon>
        <taxon>Actinotignum</taxon>
    </lineage>
</organism>
<dbReference type="CDD" id="cd04301">
    <property type="entry name" value="NAT_SF"/>
    <property type="match status" value="1"/>
</dbReference>
<dbReference type="Gene3D" id="3.40.630.30">
    <property type="match status" value="1"/>
</dbReference>
<dbReference type="Proteomes" id="UP001281731">
    <property type="component" value="Unassembled WGS sequence"/>
</dbReference>
<name>A0AAW9HL08_9ACTO</name>
<gene>
    <name evidence="4" type="ORF">R6G80_01140</name>
</gene>
<proteinExistence type="predicted"/>
<comment type="caution">
    <text evidence="4">The sequence shown here is derived from an EMBL/GenBank/DDBJ whole genome shotgun (WGS) entry which is preliminary data.</text>
</comment>
<dbReference type="GO" id="GO:0016747">
    <property type="term" value="F:acyltransferase activity, transferring groups other than amino-acyl groups"/>
    <property type="evidence" value="ECO:0007669"/>
    <property type="project" value="InterPro"/>
</dbReference>
<evidence type="ECO:0000256" key="2">
    <source>
        <dbReference type="ARBA" id="ARBA00023315"/>
    </source>
</evidence>
<dbReference type="InterPro" id="IPR050832">
    <property type="entry name" value="Bact_Acetyltransf"/>
</dbReference>
<dbReference type="AlphaFoldDB" id="A0AAW9HL08"/>
<evidence type="ECO:0000313" key="4">
    <source>
        <dbReference type="EMBL" id="MDY5154336.1"/>
    </source>
</evidence>
<protein>
    <submittedName>
        <fullName evidence="4">GNAT family N-acetyltransferase</fullName>
    </submittedName>
</protein>
<dbReference type="PANTHER" id="PTHR43877">
    <property type="entry name" value="AMINOALKYLPHOSPHONATE N-ACETYLTRANSFERASE-RELATED-RELATED"/>
    <property type="match status" value="1"/>
</dbReference>
<dbReference type="SUPFAM" id="SSF55729">
    <property type="entry name" value="Acyl-CoA N-acyltransferases (Nat)"/>
    <property type="match status" value="1"/>
</dbReference>